<comment type="caution">
    <text evidence="2">The sequence shown here is derived from an EMBL/GenBank/DDBJ whole genome shotgun (WGS) entry which is preliminary data.</text>
</comment>
<reference evidence="2" key="1">
    <citation type="journal article" date="2015" name="Nature">
        <title>Complex archaea that bridge the gap between prokaryotes and eukaryotes.</title>
        <authorList>
            <person name="Spang A."/>
            <person name="Saw J.H."/>
            <person name="Jorgensen S.L."/>
            <person name="Zaremba-Niedzwiedzka K."/>
            <person name="Martijn J."/>
            <person name="Lind A.E."/>
            <person name="van Eijk R."/>
            <person name="Schleper C."/>
            <person name="Guy L."/>
            <person name="Ettema T.J."/>
        </authorList>
    </citation>
    <scope>NUCLEOTIDE SEQUENCE</scope>
</reference>
<protein>
    <submittedName>
        <fullName evidence="2">Uncharacterized protein</fullName>
    </submittedName>
</protein>
<evidence type="ECO:0000313" key="2">
    <source>
        <dbReference type="EMBL" id="KKL84442.1"/>
    </source>
</evidence>
<dbReference type="AlphaFoldDB" id="A0A0F9IAJ6"/>
<sequence length="255" mass="27311">MIFYFQWQWARTCNKNIQVLVAQKGGGGAYKLAPKDGGHVAITQGDGTTRVWPINELATIDILYPGVGWVPAFLQKSIRLAIVNEGDMEPLLNRSPHRTKIASPDVVALLEEIAKGAATPELADQINKFLEGVSTGPTREMIADPSTLGSLMRSMVMNALATVTDDLMEALKGVRAQLARVAGINSLYVYGGLGLIIILVGFVIYQLMQGAVATVTPVAVDNSSVITELNLLRTAIMDKLAAVEGLIIEGLAELP</sequence>
<evidence type="ECO:0000256" key="1">
    <source>
        <dbReference type="SAM" id="Phobius"/>
    </source>
</evidence>
<dbReference type="EMBL" id="LAZR01021695">
    <property type="protein sequence ID" value="KKL84442.1"/>
    <property type="molecule type" value="Genomic_DNA"/>
</dbReference>
<keyword evidence="1" id="KW-1133">Transmembrane helix</keyword>
<keyword evidence="1" id="KW-0472">Membrane</keyword>
<name>A0A0F9IAJ6_9ZZZZ</name>
<feature type="transmembrane region" description="Helical" evidence="1">
    <location>
        <begin position="187"/>
        <end position="208"/>
    </location>
</feature>
<gene>
    <name evidence="2" type="ORF">LCGC14_1964670</name>
</gene>
<feature type="non-terminal residue" evidence="2">
    <location>
        <position position="1"/>
    </location>
</feature>
<keyword evidence="1" id="KW-0812">Transmembrane</keyword>
<organism evidence="2">
    <name type="scientific">marine sediment metagenome</name>
    <dbReference type="NCBI Taxonomy" id="412755"/>
    <lineage>
        <taxon>unclassified sequences</taxon>
        <taxon>metagenomes</taxon>
        <taxon>ecological metagenomes</taxon>
    </lineage>
</organism>
<proteinExistence type="predicted"/>
<accession>A0A0F9IAJ6</accession>